<dbReference type="InterPro" id="IPR015590">
    <property type="entry name" value="Aldehyde_DH_dom"/>
</dbReference>
<evidence type="ECO:0000256" key="7">
    <source>
        <dbReference type="RuleBase" id="RU003345"/>
    </source>
</evidence>
<keyword evidence="4" id="KW-0520">NAD</keyword>
<comment type="pathway">
    <text evidence="1">Amino-acid degradation; L-proline degradation into L-glutamate; L-glutamate from L-proline: step 2/2.</text>
</comment>
<dbReference type="InterPro" id="IPR029510">
    <property type="entry name" value="Ald_DH_CS_GLU"/>
</dbReference>
<accession>A0A1G2DMZ0</accession>
<dbReference type="FunFam" id="3.40.309.10:FF:000005">
    <property type="entry name" value="1-pyrroline-5-carboxylate dehydrogenase 1"/>
    <property type="match status" value="1"/>
</dbReference>
<name>A0A1G2DMZ0_9BACT</name>
<dbReference type="AlphaFoldDB" id="A0A1G2DMZ0"/>
<evidence type="ECO:0000313" key="10">
    <source>
        <dbReference type="Proteomes" id="UP000177573"/>
    </source>
</evidence>
<evidence type="ECO:0000256" key="3">
    <source>
        <dbReference type="ARBA" id="ARBA00023002"/>
    </source>
</evidence>
<dbReference type="InterPro" id="IPR016160">
    <property type="entry name" value="Ald_DH_CS_CYS"/>
</dbReference>
<feature type="domain" description="Aldehyde dehydrogenase" evidence="8">
    <location>
        <begin position="59"/>
        <end position="532"/>
    </location>
</feature>
<dbReference type="InterPro" id="IPR016162">
    <property type="entry name" value="Ald_DH_N"/>
</dbReference>
<dbReference type="Pfam" id="PF00171">
    <property type="entry name" value="Aldedh"/>
    <property type="match status" value="1"/>
</dbReference>
<dbReference type="PANTHER" id="PTHR42862">
    <property type="entry name" value="DELTA-1-PYRROLINE-5-CARBOXYLATE DEHYDROGENASE 1, ISOFORM A-RELATED"/>
    <property type="match status" value="1"/>
</dbReference>
<reference evidence="9 10" key="1">
    <citation type="journal article" date="2016" name="Nat. Commun.">
        <title>Thousands of microbial genomes shed light on interconnected biogeochemical processes in an aquifer system.</title>
        <authorList>
            <person name="Anantharaman K."/>
            <person name="Brown C.T."/>
            <person name="Hug L.A."/>
            <person name="Sharon I."/>
            <person name="Castelle C.J."/>
            <person name="Probst A.J."/>
            <person name="Thomas B.C."/>
            <person name="Singh A."/>
            <person name="Wilkins M.J."/>
            <person name="Karaoz U."/>
            <person name="Brodie E.L."/>
            <person name="Williams K.H."/>
            <person name="Hubbard S.S."/>
            <person name="Banfield J.F."/>
        </authorList>
    </citation>
    <scope>NUCLEOTIDE SEQUENCE [LARGE SCALE GENOMIC DNA]</scope>
</reference>
<comment type="catalytic activity">
    <reaction evidence="5">
        <text>L-glutamate 5-semialdehyde + NAD(+) + H2O = L-glutamate + NADH + 2 H(+)</text>
        <dbReference type="Rhea" id="RHEA:30235"/>
        <dbReference type="ChEBI" id="CHEBI:15377"/>
        <dbReference type="ChEBI" id="CHEBI:15378"/>
        <dbReference type="ChEBI" id="CHEBI:29985"/>
        <dbReference type="ChEBI" id="CHEBI:57540"/>
        <dbReference type="ChEBI" id="CHEBI:57945"/>
        <dbReference type="ChEBI" id="CHEBI:58066"/>
        <dbReference type="EC" id="1.2.1.88"/>
    </reaction>
</comment>
<keyword evidence="3 7" id="KW-0560">Oxidoreductase</keyword>
<dbReference type="STRING" id="1798667.A3J08_01605"/>
<dbReference type="InterPro" id="IPR050485">
    <property type="entry name" value="Proline_metab_enzyme"/>
</dbReference>
<dbReference type="PANTHER" id="PTHR42862:SF1">
    <property type="entry name" value="DELTA-1-PYRROLINE-5-CARBOXYLATE DEHYDROGENASE 2, ISOFORM A-RELATED"/>
    <property type="match status" value="1"/>
</dbReference>
<dbReference type="GO" id="GO:0010133">
    <property type="term" value="P:L-proline catabolic process to L-glutamate"/>
    <property type="evidence" value="ECO:0007669"/>
    <property type="project" value="TreeGrafter"/>
</dbReference>
<dbReference type="GO" id="GO:0009898">
    <property type="term" value="C:cytoplasmic side of plasma membrane"/>
    <property type="evidence" value="ECO:0007669"/>
    <property type="project" value="TreeGrafter"/>
</dbReference>
<dbReference type="InterPro" id="IPR016161">
    <property type="entry name" value="Ald_DH/histidinol_DH"/>
</dbReference>
<dbReference type="SUPFAM" id="SSF53720">
    <property type="entry name" value="ALDH-like"/>
    <property type="match status" value="1"/>
</dbReference>
<dbReference type="EMBL" id="MHLR01000018">
    <property type="protein sequence ID" value="OGZ15024.1"/>
    <property type="molecule type" value="Genomic_DNA"/>
</dbReference>
<evidence type="ECO:0000259" key="8">
    <source>
        <dbReference type="Pfam" id="PF00171"/>
    </source>
</evidence>
<evidence type="ECO:0000313" key="9">
    <source>
        <dbReference type="EMBL" id="OGZ15024.1"/>
    </source>
</evidence>
<feature type="active site" evidence="6">
    <location>
        <position position="311"/>
    </location>
</feature>
<evidence type="ECO:0000256" key="2">
    <source>
        <dbReference type="ARBA" id="ARBA00012884"/>
    </source>
</evidence>
<evidence type="ECO:0000256" key="1">
    <source>
        <dbReference type="ARBA" id="ARBA00004786"/>
    </source>
</evidence>
<dbReference type="GO" id="GO:0003842">
    <property type="term" value="F:L-glutamate gamma-semialdehyde dehydrogenase activity"/>
    <property type="evidence" value="ECO:0007669"/>
    <property type="project" value="UniProtKB-EC"/>
</dbReference>
<dbReference type="Proteomes" id="UP000177573">
    <property type="component" value="Unassembled WGS sequence"/>
</dbReference>
<dbReference type="PROSITE" id="PS00070">
    <property type="entry name" value="ALDEHYDE_DEHYDR_CYS"/>
    <property type="match status" value="1"/>
</dbReference>
<dbReference type="InterPro" id="IPR016163">
    <property type="entry name" value="Ald_DH_C"/>
</dbReference>
<evidence type="ECO:0000256" key="6">
    <source>
        <dbReference type="PROSITE-ProRule" id="PRU10007"/>
    </source>
</evidence>
<sequence length="556" mass="60636">MTRTITLPDVGNEPLIDWGNRQRDSFGKITHTIRAFRESKMGDAFFPLIAGRPIQTSGHIFQSANPANPAEIIGRMHMADDTTVDEAVSSVLKSDTIRGWAQMSLSRRAPYLRAVARELRKHRALLIALIMLEVGKSAPRADAEVCEAIDFLEHYAAYAEFLETIGDAMLFSPKGEENRILWKPSGGAMPILASIQPWNFPVAISVGPAAAALVTGHAVLYKPAEQSSVIGFFLTRMFYEAGIPPELFHFLPGTGETVGRALVAHPRVNAVAFTGSQVVRREIETSIRQWNENEWGLYAEGYAQKKGVALESGGKNAIIVFPDANLDRVIEDVSDSAFAFQGQMCSACSRLIVVCEAKTGGEKTYDEIVARLKERMESFSIGSPEDPKHQIGPLIDEAAMHKVNACMERAAREGTVLARGVPVPQNGGYYVSPMLVGDLSPQSETAQEEIFGPVLSVFKAKTYEEARRIANGTNFALTGGVHARNPEKIAQVMHDMDVGAFYANKRTIGAMVGRQPFGGFRESGNGTKAGGWTYLLPFLKEVSVSRNTMECGIPLG</sequence>
<protein>
    <recommendedName>
        <fullName evidence="2">L-glutamate gamma-semialdehyde dehydrogenase</fullName>
        <ecNumber evidence="2">1.2.1.88</ecNumber>
    </recommendedName>
</protein>
<dbReference type="PROSITE" id="PS00687">
    <property type="entry name" value="ALDEHYDE_DEHYDR_GLU"/>
    <property type="match status" value="1"/>
</dbReference>
<comment type="caution">
    <text evidence="9">The sequence shown here is derived from an EMBL/GenBank/DDBJ whole genome shotgun (WGS) entry which is preliminary data.</text>
</comment>
<dbReference type="GO" id="GO:0004657">
    <property type="term" value="F:proline dehydrogenase activity"/>
    <property type="evidence" value="ECO:0007669"/>
    <property type="project" value="UniProtKB-ARBA"/>
</dbReference>
<dbReference type="EC" id="1.2.1.88" evidence="2"/>
<dbReference type="Gene3D" id="3.40.605.10">
    <property type="entry name" value="Aldehyde Dehydrogenase, Chain A, domain 1"/>
    <property type="match status" value="1"/>
</dbReference>
<dbReference type="Gene3D" id="3.40.309.10">
    <property type="entry name" value="Aldehyde Dehydrogenase, Chain A, domain 2"/>
    <property type="match status" value="1"/>
</dbReference>
<evidence type="ECO:0000256" key="5">
    <source>
        <dbReference type="ARBA" id="ARBA00048142"/>
    </source>
</evidence>
<gene>
    <name evidence="9" type="ORF">A3J08_01605</name>
</gene>
<organism evidence="9 10">
    <name type="scientific">Candidatus Lloydbacteria bacterium RIFCSPLOWO2_02_FULL_51_11</name>
    <dbReference type="NCBI Taxonomy" id="1798667"/>
    <lineage>
        <taxon>Bacteria</taxon>
        <taxon>Candidatus Lloydiibacteriota</taxon>
    </lineage>
</organism>
<evidence type="ECO:0000256" key="4">
    <source>
        <dbReference type="ARBA" id="ARBA00023027"/>
    </source>
</evidence>
<comment type="similarity">
    <text evidence="7">Belongs to the aldehyde dehydrogenase family.</text>
</comment>
<proteinExistence type="inferred from homology"/>